<evidence type="ECO:0000256" key="3">
    <source>
        <dbReference type="ARBA" id="ARBA00022840"/>
    </source>
</evidence>
<dbReference type="Pfam" id="PF00069">
    <property type="entry name" value="Pkinase"/>
    <property type="match status" value="1"/>
</dbReference>
<dbReference type="Proteomes" id="UP001172155">
    <property type="component" value="Unassembled WGS sequence"/>
</dbReference>
<evidence type="ECO:0000313" key="8">
    <source>
        <dbReference type="EMBL" id="KAK0746121.1"/>
    </source>
</evidence>
<evidence type="ECO:0000259" key="7">
    <source>
        <dbReference type="PROSITE" id="PS50011"/>
    </source>
</evidence>
<dbReference type="InterPro" id="IPR008271">
    <property type="entry name" value="Ser/Thr_kinase_AS"/>
</dbReference>
<evidence type="ECO:0000256" key="5">
    <source>
        <dbReference type="SAM" id="MobiDB-lite"/>
    </source>
</evidence>
<feature type="compositionally biased region" description="Polar residues" evidence="5">
    <location>
        <begin position="42"/>
        <end position="55"/>
    </location>
</feature>
<feature type="compositionally biased region" description="Basic and acidic residues" evidence="5">
    <location>
        <begin position="627"/>
        <end position="651"/>
    </location>
</feature>
<dbReference type="FunFam" id="1.10.510.10:FF:001380">
    <property type="entry name" value="Checkpoint kinase 2-like protein"/>
    <property type="match status" value="1"/>
</dbReference>
<evidence type="ECO:0000256" key="2">
    <source>
        <dbReference type="ARBA" id="ARBA00022741"/>
    </source>
</evidence>
<feature type="binding site" evidence="4">
    <location>
        <position position="316"/>
    </location>
    <ligand>
        <name>ATP</name>
        <dbReference type="ChEBI" id="CHEBI:30616"/>
    </ligand>
</feature>
<accession>A0AA40EVG1</accession>
<feature type="compositionally biased region" description="Basic and acidic residues" evidence="5">
    <location>
        <begin position="56"/>
        <end position="67"/>
    </location>
</feature>
<keyword evidence="8" id="KW-0418">Kinase</keyword>
<dbReference type="AlphaFoldDB" id="A0AA40EVG1"/>
<dbReference type="FunFam" id="3.30.200.20:FF:000841">
    <property type="entry name" value="Checkpoint kinase 2-like protein"/>
    <property type="match status" value="1"/>
</dbReference>
<feature type="region of interest" description="Disordered" evidence="5">
    <location>
        <begin position="596"/>
        <end position="659"/>
    </location>
</feature>
<dbReference type="InterPro" id="IPR011009">
    <property type="entry name" value="Kinase-like_dom_sf"/>
</dbReference>
<dbReference type="GO" id="GO:0004672">
    <property type="term" value="F:protein kinase activity"/>
    <property type="evidence" value="ECO:0007669"/>
    <property type="project" value="InterPro"/>
</dbReference>
<dbReference type="GO" id="GO:0005524">
    <property type="term" value="F:ATP binding"/>
    <property type="evidence" value="ECO:0007669"/>
    <property type="project" value="UniProtKB-UniRule"/>
</dbReference>
<dbReference type="PROSITE" id="PS00107">
    <property type="entry name" value="PROTEIN_KINASE_ATP"/>
    <property type="match status" value="1"/>
</dbReference>
<dbReference type="PROSITE" id="PS50006">
    <property type="entry name" value="FHA_DOMAIN"/>
    <property type="match status" value="1"/>
</dbReference>
<dbReference type="SMART" id="SM00220">
    <property type="entry name" value="S_TKc"/>
    <property type="match status" value="1"/>
</dbReference>
<keyword evidence="9" id="KW-1185">Reference proteome</keyword>
<feature type="domain" description="Protein kinase" evidence="7">
    <location>
        <begin position="287"/>
        <end position="552"/>
    </location>
</feature>
<dbReference type="Pfam" id="PF00498">
    <property type="entry name" value="FHA"/>
    <property type="match status" value="1"/>
</dbReference>
<keyword evidence="8" id="KW-0808">Transferase</keyword>
<dbReference type="SUPFAM" id="SSF49879">
    <property type="entry name" value="SMAD/FHA domain"/>
    <property type="match status" value="1"/>
</dbReference>
<feature type="compositionally biased region" description="Low complexity" evidence="5">
    <location>
        <begin position="615"/>
        <end position="626"/>
    </location>
</feature>
<dbReference type="EMBL" id="JAUKUD010000004">
    <property type="protein sequence ID" value="KAK0746121.1"/>
    <property type="molecule type" value="Genomic_DNA"/>
</dbReference>
<evidence type="ECO:0000313" key="9">
    <source>
        <dbReference type="Proteomes" id="UP001172155"/>
    </source>
</evidence>
<dbReference type="InterPro" id="IPR000253">
    <property type="entry name" value="FHA_dom"/>
</dbReference>
<feature type="domain" description="FHA" evidence="6">
    <location>
        <begin position="196"/>
        <end position="248"/>
    </location>
</feature>
<keyword evidence="3 4" id="KW-0067">ATP-binding</keyword>
<dbReference type="CDD" id="cd05117">
    <property type="entry name" value="STKc_CAMK"/>
    <property type="match status" value="1"/>
</dbReference>
<comment type="similarity">
    <text evidence="1">Belongs to the protein kinase superfamily. CAMK Ser/Thr protein kinase family. CHEK2 subfamily.</text>
</comment>
<dbReference type="InterPro" id="IPR008984">
    <property type="entry name" value="SMAD_FHA_dom_sf"/>
</dbReference>
<evidence type="ECO:0000256" key="4">
    <source>
        <dbReference type="PROSITE-ProRule" id="PRU10141"/>
    </source>
</evidence>
<comment type="caution">
    <text evidence="8">The sequence shown here is derived from an EMBL/GenBank/DDBJ whole genome shotgun (WGS) entry which is preliminary data.</text>
</comment>
<gene>
    <name evidence="8" type="ORF">B0T18DRAFT_326417</name>
</gene>
<dbReference type="InterPro" id="IPR017441">
    <property type="entry name" value="Protein_kinase_ATP_BS"/>
</dbReference>
<dbReference type="InterPro" id="IPR000719">
    <property type="entry name" value="Prot_kinase_dom"/>
</dbReference>
<dbReference type="PANTHER" id="PTHR24347">
    <property type="entry name" value="SERINE/THREONINE-PROTEIN KINASE"/>
    <property type="match status" value="1"/>
</dbReference>
<name>A0AA40EVG1_9PEZI</name>
<feature type="compositionally biased region" description="Basic and acidic residues" evidence="5">
    <location>
        <begin position="27"/>
        <end position="39"/>
    </location>
</feature>
<evidence type="ECO:0000259" key="6">
    <source>
        <dbReference type="PROSITE" id="PS50006"/>
    </source>
</evidence>
<reference evidence="8" key="1">
    <citation type="submission" date="2023-06" db="EMBL/GenBank/DDBJ databases">
        <title>Genome-scale phylogeny and comparative genomics of the fungal order Sordariales.</title>
        <authorList>
            <consortium name="Lawrence Berkeley National Laboratory"/>
            <person name="Hensen N."/>
            <person name="Bonometti L."/>
            <person name="Westerberg I."/>
            <person name="Brannstrom I.O."/>
            <person name="Guillou S."/>
            <person name="Cros-Aarteil S."/>
            <person name="Calhoun S."/>
            <person name="Haridas S."/>
            <person name="Kuo A."/>
            <person name="Mondo S."/>
            <person name="Pangilinan J."/>
            <person name="Riley R."/>
            <person name="LaButti K."/>
            <person name="Andreopoulos B."/>
            <person name="Lipzen A."/>
            <person name="Chen C."/>
            <person name="Yanf M."/>
            <person name="Daum C."/>
            <person name="Ng V."/>
            <person name="Clum A."/>
            <person name="Steindorff A."/>
            <person name="Ohm R."/>
            <person name="Martin F."/>
            <person name="Silar P."/>
            <person name="Natvig D."/>
            <person name="Lalanne C."/>
            <person name="Gautier V."/>
            <person name="Ament-velasquez S.L."/>
            <person name="Kruys A."/>
            <person name="Hutchinson M.I."/>
            <person name="Powell A.J."/>
            <person name="Barry K."/>
            <person name="Miller A.N."/>
            <person name="Grigoriev I.V."/>
            <person name="Debuchy R."/>
            <person name="Gladieux P."/>
            <person name="Thoren M.H."/>
            <person name="Johannesson H."/>
        </authorList>
    </citation>
    <scope>NUCLEOTIDE SEQUENCE</scope>
    <source>
        <strain evidence="8">SMH3187-1</strain>
    </source>
</reference>
<dbReference type="PROSITE" id="PS00108">
    <property type="entry name" value="PROTEIN_KINASE_ST"/>
    <property type="match status" value="1"/>
</dbReference>
<dbReference type="Gene3D" id="3.30.200.20">
    <property type="entry name" value="Phosphorylase Kinase, domain 1"/>
    <property type="match status" value="1"/>
</dbReference>
<sequence length="690" mass="76574">MIRRLIHTLQASPDDAQQESFKKPRRSERLSSQRVDDGYKTPISTRQQLPSPVTHDTSDDADLRTIKEATATPPEGRPSQVTHRDDNYSQAYAAFSSPPQDTQAFSQHVDQNAPLSDEVEDEVKEGVWGYLFPMDSRHGGRCVVLKKRTSCNGADTVAQALPPAARKGGRRGPKALIQQEESFEQQKANGMPSGGYLIGRHPECDIVIDDVVVSNRHCLLFNENKDGDSVAVLEDLSANGTFVNEAIIGRNHRRELQEGDEVAVLDKARFIFRYPKSRHTSAFLQQYQIIDRLGKGHFAEVHLCVERATGDRYAVKIFTKTPGLEERSKNEGLQQEIAVLMGVSHPNVLCLKDTFNEPTGVYLVLELASEGELFNYIVKHQKLTEGECRKLFIQLFQGIKYLHDRNIVHRDIKPENILLVDQDLHVKLADFGLAKIIGEESFTTTLCGTPSYVAPEILADNKQRKYTKGVDVWSLGVVLYICLCGFPPFSDELYSRENPYTLSQQIRKGRFDYPSPYWDSVGDPALDLIDSMLVVDPDRRFTIDQCLAHPWMLADTPGVNDSTNGLVSGVAGLDVNRRGVARERTLLSSVNTVQVTGRVPMGPNRPDLKIYSKNPRAAPSGSASPAPRKEVRPSDGRDPREFMENGGKGDQELYGNDTASRYSKNDLAAAQAAAAVAAAKKGKGKGKSTR</sequence>
<dbReference type="SMART" id="SM00240">
    <property type="entry name" value="FHA"/>
    <property type="match status" value="1"/>
</dbReference>
<proteinExistence type="inferred from homology"/>
<dbReference type="SUPFAM" id="SSF56112">
    <property type="entry name" value="Protein kinase-like (PK-like)"/>
    <property type="match status" value="1"/>
</dbReference>
<feature type="region of interest" description="Disordered" evidence="5">
    <location>
        <begin position="10"/>
        <end position="83"/>
    </location>
</feature>
<organism evidence="8 9">
    <name type="scientific">Schizothecium vesticola</name>
    <dbReference type="NCBI Taxonomy" id="314040"/>
    <lineage>
        <taxon>Eukaryota</taxon>
        <taxon>Fungi</taxon>
        <taxon>Dikarya</taxon>
        <taxon>Ascomycota</taxon>
        <taxon>Pezizomycotina</taxon>
        <taxon>Sordariomycetes</taxon>
        <taxon>Sordariomycetidae</taxon>
        <taxon>Sordariales</taxon>
        <taxon>Schizotheciaceae</taxon>
        <taxon>Schizothecium</taxon>
    </lineage>
</organism>
<dbReference type="PROSITE" id="PS50011">
    <property type="entry name" value="PROTEIN_KINASE_DOM"/>
    <property type="match status" value="1"/>
</dbReference>
<keyword evidence="2 4" id="KW-0547">Nucleotide-binding</keyword>
<evidence type="ECO:0000256" key="1">
    <source>
        <dbReference type="ARBA" id="ARBA00005575"/>
    </source>
</evidence>
<dbReference type="Gene3D" id="2.60.200.20">
    <property type="match status" value="1"/>
</dbReference>
<dbReference type="Gene3D" id="1.10.510.10">
    <property type="entry name" value="Transferase(Phosphotransferase) domain 1"/>
    <property type="match status" value="1"/>
</dbReference>
<protein>
    <submittedName>
        <fullName evidence="8">Kinase-like domain-containing protein</fullName>
    </submittedName>
</protein>